<dbReference type="GO" id="GO:0005886">
    <property type="term" value="C:plasma membrane"/>
    <property type="evidence" value="ECO:0007669"/>
    <property type="project" value="TreeGrafter"/>
</dbReference>
<keyword evidence="5" id="KW-0472">Membrane</keyword>
<dbReference type="GO" id="GO:0000271">
    <property type="term" value="P:polysaccharide biosynthetic process"/>
    <property type="evidence" value="ECO:0007669"/>
    <property type="project" value="InterPro"/>
</dbReference>
<dbReference type="PANTHER" id="PTHR38459:SF6">
    <property type="entry name" value="ARABINOGALACTAN BIOSYNTHESIS RECRUITING PROTEIN RV3789"/>
    <property type="match status" value="1"/>
</dbReference>
<dbReference type="InterPro" id="IPR007267">
    <property type="entry name" value="GtrA_DPMS_TM"/>
</dbReference>
<organism evidence="6 7">
    <name type="scientific">Corynebacterium camporealensis</name>
    <dbReference type="NCBI Taxonomy" id="161896"/>
    <lineage>
        <taxon>Bacteria</taxon>
        <taxon>Bacillati</taxon>
        <taxon>Actinomycetota</taxon>
        <taxon>Actinomycetes</taxon>
        <taxon>Mycobacteriales</taxon>
        <taxon>Corynebacteriaceae</taxon>
        <taxon>Corynebacterium</taxon>
    </lineage>
</organism>
<comment type="similarity">
    <text evidence="2">Belongs to the GtrA family.</text>
</comment>
<proteinExistence type="inferred from homology"/>
<dbReference type="Proteomes" id="UP000033566">
    <property type="component" value="Chromosome"/>
</dbReference>
<evidence type="ECO:0000313" key="6">
    <source>
        <dbReference type="EMBL" id="AKE38107.1"/>
    </source>
</evidence>
<evidence type="ECO:0000313" key="7">
    <source>
        <dbReference type="Proteomes" id="UP000033566"/>
    </source>
</evidence>
<dbReference type="KEGG" id="ccj:UL81_00570"/>
<comment type="subcellular location">
    <subcellularLocation>
        <location evidence="1">Membrane</location>
        <topology evidence="1">Multi-pass membrane protein</topology>
    </subcellularLocation>
</comment>
<keyword evidence="3" id="KW-0812">Transmembrane</keyword>
<evidence type="ECO:0000256" key="2">
    <source>
        <dbReference type="ARBA" id="ARBA00009399"/>
    </source>
</evidence>
<dbReference type="Pfam" id="PF04138">
    <property type="entry name" value="GtrA_DPMS_TM"/>
    <property type="match status" value="1"/>
</dbReference>
<gene>
    <name evidence="6" type="ORF">UL81_00570</name>
</gene>
<dbReference type="HOGENOM" id="CLU_083873_3_1_11"/>
<name>A0A0F6QU96_9CORY</name>
<protein>
    <submittedName>
        <fullName evidence="6">Putative membrane protein</fullName>
    </submittedName>
</protein>
<dbReference type="RefSeq" id="WP_236684483.1">
    <property type="nucleotide sequence ID" value="NZ_CP011311.1"/>
</dbReference>
<dbReference type="PATRIC" id="fig|161896.4.peg.114"/>
<dbReference type="PANTHER" id="PTHR38459">
    <property type="entry name" value="PROPHAGE BACTOPRENOL-LINKED GLUCOSE TRANSLOCASE HOMOLOG"/>
    <property type="match status" value="1"/>
</dbReference>
<evidence type="ECO:0000256" key="4">
    <source>
        <dbReference type="ARBA" id="ARBA00022989"/>
    </source>
</evidence>
<evidence type="ECO:0000256" key="1">
    <source>
        <dbReference type="ARBA" id="ARBA00004141"/>
    </source>
</evidence>
<accession>A0A0F6QU96</accession>
<sequence length="143" mass="15734">MTNTHNDVEVRSSSLKTQMSRFIAVGVFTAALDYSITMLLTYFGLHRSAAKAVGWVFGTIAAYLANARWTFGAKVDGRTAVTVGILYATTFFVQNVLYWLLNNPLIALGLEGGWKDTVAFVIAQGVATITNFVIQRLFIFKAK</sequence>
<reference evidence="6 7" key="1">
    <citation type="journal article" date="2015" name="Genome Announc.">
        <title>Complete Genome Sequence of Corynebacterium camporealensis DSM 44610, Isolated from the Milk of a Manchega Sheep with Subclinical Mastitis.</title>
        <authorList>
            <person name="Ruckert C."/>
            <person name="Albersmeier A."/>
            <person name="Winkler A."/>
            <person name="Tauch A."/>
        </authorList>
    </citation>
    <scope>NUCLEOTIDE SEQUENCE [LARGE SCALE GENOMIC DNA]</scope>
    <source>
        <strain evidence="6 7">DSM 44610</strain>
    </source>
</reference>
<dbReference type="InterPro" id="IPR051401">
    <property type="entry name" value="GtrA_CellWall_Glycosyl"/>
</dbReference>
<dbReference type="STRING" id="161896.UL81_00570"/>
<dbReference type="EMBL" id="CP011311">
    <property type="protein sequence ID" value="AKE38107.1"/>
    <property type="molecule type" value="Genomic_DNA"/>
</dbReference>
<keyword evidence="7" id="KW-1185">Reference proteome</keyword>
<dbReference type="AlphaFoldDB" id="A0A0F6QU96"/>
<keyword evidence="4" id="KW-1133">Transmembrane helix</keyword>
<evidence type="ECO:0000256" key="5">
    <source>
        <dbReference type="ARBA" id="ARBA00023136"/>
    </source>
</evidence>
<evidence type="ECO:0000256" key="3">
    <source>
        <dbReference type="ARBA" id="ARBA00022692"/>
    </source>
</evidence>